<organism evidence="1">
    <name type="scientific">Rhizophora mucronata</name>
    <name type="common">Asiatic mangrove</name>
    <dbReference type="NCBI Taxonomy" id="61149"/>
    <lineage>
        <taxon>Eukaryota</taxon>
        <taxon>Viridiplantae</taxon>
        <taxon>Streptophyta</taxon>
        <taxon>Embryophyta</taxon>
        <taxon>Tracheophyta</taxon>
        <taxon>Spermatophyta</taxon>
        <taxon>Magnoliopsida</taxon>
        <taxon>eudicotyledons</taxon>
        <taxon>Gunneridae</taxon>
        <taxon>Pentapetalae</taxon>
        <taxon>rosids</taxon>
        <taxon>fabids</taxon>
        <taxon>Malpighiales</taxon>
        <taxon>Rhizophoraceae</taxon>
        <taxon>Rhizophora</taxon>
    </lineage>
</organism>
<reference evidence="1" key="1">
    <citation type="submission" date="2018-02" db="EMBL/GenBank/DDBJ databases">
        <title>Rhizophora mucronata_Transcriptome.</title>
        <authorList>
            <person name="Meera S.P."/>
            <person name="Sreeshan A."/>
            <person name="Augustine A."/>
        </authorList>
    </citation>
    <scope>NUCLEOTIDE SEQUENCE</scope>
    <source>
        <tissue evidence="1">Leaf</tissue>
    </source>
</reference>
<protein>
    <submittedName>
        <fullName evidence="1">Uncharacterized protein</fullName>
    </submittedName>
</protein>
<name>A0A2P2P5L2_RHIMU</name>
<dbReference type="AlphaFoldDB" id="A0A2P2P5L2"/>
<proteinExistence type="predicted"/>
<dbReference type="EMBL" id="GGEC01069417">
    <property type="protein sequence ID" value="MBX49901.1"/>
    <property type="molecule type" value="Transcribed_RNA"/>
</dbReference>
<sequence length="17" mass="2070">MTIRYTNIKPAYVLHSY</sequence>
<evidence type="ECO:0000313" key="1">
    <source>
        <dbReference type="EMBL" id="MBX49901.1"/>
    </source>
</evidence>
<accession>A0A2P2P5L2</accession>